<keyword evidence="1" id="KW-0812">Transmembrane</keyword>
<dbReference type="Pfam" id="PF02698">
    <property type="entry name" value="DUF218"/>
    <property type="match status" value="1"/>
</dbReference>
<feature type="domain" description="DUF218" evidence="2">
    <location>
        <begin position="61"/>
        <end position="183"/>
    </location>
</feature>
<evidence type="ECO:0000259" key="2">
    <source>
        <dbReference type="Pfam" id="PF02698"/>
    </source>
</evidence>
<dbReference type="PANTHER" id="PTHR30336:SF20">
    <property type="entry name" value="DUF218 DOMAIN-CONTAINING PROTEIN"/>
    <property type="match status" value="1"/>
</dbReference>
<keyword evidence="1" id="KW-0472">Membrane</keyword>
<protein>
    <submittedName>
        <fullName evidence="3">DUF218 domain-containing protein</fullName>
    </submittedName>
</protein>
<dbReference type="PANTHER" id="PTHR30336">
    <property type="entry name" value="INNER MEMBRANE PROTEIN, PROBABLE PERMEASE"/>
    <property type="match status" value="1"/>
</dbReference>
<evidence type="ECO:0000313" key="4">
    <source>
        <dbReference type="Proteomes" id="UP000294599"/>
    </source>
</evidence>
<dbReference type="EMBL" id="SMAF01000003">
    <property type="protein sequence ID" value="TCT00281.1"/>
    <property type="molecule type" value="Genomic_DNA"/>
</dbReference>
<feature type="transmembrane region" description="Helical" evidence="1">
    <location>
        <begin position="20"/>
        <end position="42"/>
    </location>
</feature>
<proteinExistence type="predicted"/>
<gene>
    <name evidence="3" type="ORF">EDC25_10349</name>
</gene>
<dbReference type="Gene3D" id="3.40.50.620">
    <property type="entry name" value="HUPs"/>
    <property type="match status" value="1"/>
</dbReference>
<sequence>MLANPRWRNGAPWRDPDVLHVLAVGALATLLTAGVLYLWFLWRTWSLARRAPCEPGGAASIVVFGKQLREGRPDREFRWRLRRALALLRRHPQIAVLLTGGHSAGDAHPSEAEVARQWLLSRHPDAAPRVHVETRSRDTVDNLREVRALLPAGPVALLSSRYHLARCAVLAQSLGMDVRLCAAEPALRLSPATAARMALEAGYHLLFVVGRRWALLIGHRRMLSRVS</sequence>
<reference evidence="3 4" key="1">
    <citation type="submission" date="2019-03" db="EMBL/GenBank/DDBJ databases">
        <title>Genomic Encyclopedia of Type Strains, Phase IV (KMG-IV): sequencing the most valuable type-strain genomes for metagenomic binning, comparative biology and taxonomic classification.</title>
        <authorList>
            <person name="Goeker M."/>
        </authorList>
    </citation>
    <scope>NUCLEOTIDE SEQUENCE [LARGE SCALE GENOMIC DNA]</scope>
    <source>
        <strain evidence="3 4">DSM 21944</strain>
    </source>
</reference>
<name>A0A4R3LK92_9GAMM</name>
<dbReference type="GO" id="GO:0005886">
    <property type="term" value="C:plasma membrane"/>
    <property type="evidence" value="ECO:0007669"/>
    <property type="project" value="TreeGrafter"/>
</dbReference>
<dbReference type="InterPro" id="IPR003848">
    <property type="entry name" value="DUF218"/>
</dbReference>
<dbReference type="InterPro" id="IPR051599">
    <property type="entry name" value="Cell_Envelope_Assoc"/>
</dbReference>
<keyword evidence="4" id="KW-1185">Reference proteome</keyword>
<dbReference type="RefSeq" id="WP_123522721.1">
    <property type="nucleotide sequence ID" value="NZ_JBHLWF010000007.1"/>
</dbReference>
<organism evidence="3 4">
    <name type="scientific">Pseudofulvimonas gallinarii</name>
    <dbReference type="NCBI Taxonomy" id="634155"/>
    <lineage>
        <taxon>Bacteria</taxon>
        <taxon>Pseudomonadati</taxon>
        <taxon>Pseudomonadota</taxon>
        <taxon>Gammaproteobacteria</taxon>
        <taxon>Lysobacterales</taxon>
        <taxon>Rhodanobacteraceae</taxon>
        <taxon>Pseudofulvimonas</taxon>
    </lineage>
</organism>
<dbReference type="CDD" id="cd06259">
    <property type="entry name" value="YdcF-like"/>
    <property type="match status" value="1"/>
</dbReference>
<dbReference type="OrthoDB" id="5611936at2"/>
<accession>A0A4R3LK92</accession>
<comment type="caution">
    <text evidence="3">The sequence shown here is derived from an EMBL/GenBank/DDBJ whole genome shotgun (WGS) entry which is preliminary data.</text>
</comment>
<dbReference type="Proteomes" id="UP000294599">
    <property type="component" value="Unassembled WGS sequence"/>
</dbReference>
<evidence type="ECO:0000313" key="3">
    <source>
        <dbReference type="EMBL" id="TCT00281.1"/>
    </source>
</evidence>
<dbReference type="InterPro" id="IPR014729">
    <property type="entry name" value="Rossmann-like_a/b/a_fold"/>
</dbReference>
<dbReference type="AlphaFoldDB" id="A0A4R3LK92"/>
<evidence type="ECO:0000256" key="1">
    <source>
        <dbReference type="SAM" id="Phobius"/>
    </source>
</evidence>
<keyword evidence="1" id="KW-1133">Transmembrane helix</keyword>